<dbReference type="AlphaFoldDB" id="A0A4Y6PZN8"/>
<accession>A0A5B8YHG9</accession>
<dbReference type="RefSeq" id="WP_141200252.1">
    <property type="nucleotide sequence ID" value="NZ_CP041186.1"/>
</dbReference>
<protein>
    <submittedName>
        <fullName evidence="1">Uncharacterized protein</fullName>
    </submittedName>
</protein>
<sequence>MKRIVNIAAVCAALVLLGWSVWFLIHGRHLNQRGANMARDAYYDYDPRLYPYRVSCPVSFNFEARCNPEAIVDRRYDIDGPKRRVPAQCAERVVHGFFRNLPTGALAALAELDSAERQPRCRSMIDSGDSPAYVDVSGYVFRGAAVLVVQFLGKHLSVPDDYDAFDWLGEESLEVGEETQDALRVRVDLESGGELECLYVPFDMFFGGLPPELKASFICAEQLELTRAFVNDPPMRLPGPPED</sequence>
<name>A0A4Y6PZN8_PERCE</name>
<reference evidence="1 2" key="1">
    <citation type="submission" date="2019-06" db="EMBL/GenBank/DDBJ databases">
        <title>Persicimonas caeni gen. nov., sp. nov., a predatory bacterium isolated from solar saltern.</title>
        <authorList>
            <person name="Wang S."/>
        </authorList>
    </citation>
    <scope>NUCLEOTIDE SEQUENCE [LARGE SCALE GENOMIC DNA]</scope>
    <source>
        <strain evidence="1 2">YN101</strain>
    </source>
</reference>
<evidence type="ECO:0000313" key="2">
    <source>
        <dbReference type="Proteomes" id="UP000315995"/>
    </source>
</evidence>
<dbReference type="EMBL" id="CP041186">
    <property type="protein sequence ID" value="QDG53798.1"/>
    <property type="molecule type" value="Genomic_DNA"/>
</dbReference>
<keyword evidence="2" id="KW-1185">Reference proteome</keyword>
<gene>
    <name evidence="1" type="ORF">FIV42_24555</name>
</gene>
<proteinExistence type="predicted"/>
<organism evidence="1 2">
    <name type="scientific">Persicimonas caeni</name>
    <dbReference type="NCBI Taxonomy" id="2292766"/>
    <lineage>
        <taxon>Bacteria</taxon>
        <taxon>Deltaproteobacteria</taxon>
        <taxon>Bradymonadales</taxon>
        <taxon>Bradymonadaceae</taxon>
        <taxon>Persicimonas</taxon>
    </lineage>
</organism>
<evidence type="ECO:0000313" key="1">
    <source>
        <dbReference type="EMBL" id="QDG53798.1"/>
    </source>
</evidence>
<accession>A0A4Y6PZN8</accession>
<dbReference type="Proteomes" id="UP000315995">
    <property type="component" value="Chromosome"/>
</dbReference>